<proteinExistence type="predicted"/>
<evidence type="ECO:0000313" key="2">
    <source>
        <dbReference type="Proteomes" id="UP000271162"/>
    </source>
</evidence>
<organism evidence="3">
    <name type="scientific">Nippostrongylus brasiliensis</name>
    <name type="common">Rat hookworm</name>
    <dbReference type="NCBI Taxonomy" id="27835"/>
    <lineage>
        <taxon>Eukaryota</taxon>
        <taxon>Metazoa</taxon>
        <taxon>Ecdysozoa</taxon>
        <taxon>Nematoda</taxon>
        <taxon>Chromadorea</taxon>
        <taxon>Rhabditida</taxon>
        <taxon>Rhabditina</taxon>
        <taxon>Rhabditomorpha</taxon>
        <taxon>Strongyloidea</taxon>
        <taxon>Heligmosomidae</taxon>
        <taxon>Nippostrongylus</taxon>
    </lineage>
</organism>
<gene>
    <name evidence="1" type="ORF">NBR_LOCUS19712</name>
</gene>
<dbReference type="EMBL" id="UYSL01024413">
    <property type="protein sequence ID" value="VDL83448.1"/>
    <property type="molecule type" value="Genomic_DNA"/>
</dbReference>
<keyword evidence="2" id="KW-1185">Reference proteome</keyword>
<dbReference type="WBParaSite" id="NBR_0001971101-mRNA-1">
    <property type="protein sequence ID" value="NBR_0001971101-mRNA-1"/>
    <property type="gene ID" value="NBR_0001971101"/>
</dbReference>
<sequence>MERVSHSITLTMIKDLSNKIPKETADCMEAEKKEKHRRIAVIEEAASSFPPSHCQSSWYEMLPALFIDALQVKCSSVEVHIKGKPDSAQPRSVEVVLHSWYQWTTALANA</sequence>
<protein>
    <submittedName>
        <fullName evidence="3">BTB/POZ domain-containing protein</fullName>
    </submittedName>
</protein>
<reference evidence="3" key="1">
    <citation type="submission" date="2017-02" db="UniProtKB">
        <authorList>
            <consortium name="WormBaseParasite"/>
        </authorList>
    </citation>
    <scope>IDENTIFICATION</scope>
</reference>
<dbReference type="AlphaFoldDB" id="A0A0N4YR39"/>
<evidence type="ECO:0000313" key="3">
    <source>
        <dbReference type="WBParaSite" id="NBR_0001971101-mRNA-1"/>
    </source>
</evidence>
<name>A0A0N4YR39_NIPBR</name>
<dbReference type="Proteomes" id="UP000271162">
    <property type="component" value="Unassembled WGS sequence"/>
</dbReference>
<accession>A0A0N4YR39</accession>
<evidence type="ECO:0000313" key="1">
    <source>
        <dbReference type="EMBL" id="VDL83448.1"/>
    </source>
</evidence>
<reference evidence="1 2" key="2">
    <citation type="submission" date="2018-11" db="EMBL/GenBank/DDBJ databases">
        <authorList>
            <consortium name="Pathogen Informatics"/>
        </authorList>
    </citation>
    <scope>NUCLEOTIDE SEQUENCE [LARGE SCALE GENOMIC DNA]</scope>
</reference>
<dbReference type="STRING" id="27835.A0A0N4YR39"/>